<proteinExistence type="predicted"/>
<reference evidence="1 2" key="1">
    <citation type="submission" date="2014-04" db="EMBL/GenBank/DDBJ databases">
        <title>Evolutionary Origins and Diversification of the Mycorrhizal Mutualists.</title>
        <authorList>
            <consortium name="DOE Joint Genome Institute"/>
            <consortium name="Mycorrhizal Genomics Consortium"/>
            <person name="Kohler A."/>
            <person name="Kuo A."/>
            <person name="Nagy L.G."/>
            <person name="Floudas D."/>
            <person name="Copeland A."/>
            <person name="Barry K.W."/>
            <person name="Cichocki N."/>
            <person name="Veneault-Fourrey C."/>
            <person name="LaButti K."/>
            <person name="Lindquist E.A."/>
            <person name="Lipzen A."/>
            <person name="Lundell T."/>
            <person name="Morin E."/>
            <person name="Murat C."/>
            <person name="Riley R."/>
            <person name="Ohm R."/>
            <person name="Sun H."/>
            <person name="Tunlid A."/>
            <person name="Henrissat B."/>
            <person name="Grigoriev I.V."/>
            <person name="Hibbett D.S."/>
            <person name="Martin F."/>
        </authorList>
    </citation>
    <scope>NUCLEOTIDE SEQUENCE [LARGE SCALE GENOMIC DNA]</scope>
    <source>
        <strain evidence="1 2">Koide BX008</strain>
    </source>
</reference>
<dbReference type="STRING" id="946122.A0A0C2XQL5"/>
<gene>
    <name evidence="1" type="ORF">M378DRAFT_19815</name>
</gene>
<dbReference type="InParanoid" id="A0A0C2XQL5"/>
<protein>
    <recommendedName>
        <fullName evidence="3">F-box domain-containing protein</fullName>
    </recommendedName>
</protein>
<accession>A0A0C2XQL5</accession>
<dbReference type="HOGENOM" id="CLU_104287_0_0_1"/>
<evidence type="ECO:0008006" key="3">
    <source>
        <dbReference type="Google" id="ProtNLM"/>
    </source>
</evidence>
<name>A0A0C2XQL5_AMAMK</name>
<dbReference type="Proteomes" id="UP000054549">
    <property type="component" value="Unassembled WGS sequence"/>
</dbReference>
<dbReference type="AlphaFoldDB" id="A0A0C2XQL5"/>
<dbReference type="EMBL" id="KN818222">
    <property type="protein sequence ID" value="KIL71488.1"/>
    <property type="molecule type" value="Genomic_DNA"/>
</dbReference>
<evidence type="ECO:0000313" key="1">
    <source>
        <dbReference type="EMBL" id="KIL71488.1"/>
    </source>
</evidence>
<evidence type="ECO:0000313" key="2">
    <source>
        <dbReference type="Proteomes" id="UP000054549"/>
    </source>
</evidence>
<keyword evidence="2" id="KW-1185">Reference proteome</keyword>
<sequence length="239" mass="26979">MTSNASSSRGLFSLSQETLLHIFAYLDLPDLTAVADGLPSLAGLTVDPVLHTQRLTIVAPARLKHSLFLTDTRGVLLRPTVGDLVHRGVIRGLNIEYRWRMGQYFYNINSVKQYEYGRKIARKHAGLVVSRQLGRRSLAAPHQALKQLHHSHVLPDVELSSTNISRNLLPVLHKLKWSLHRDRIARVLNARIVHLSNNGIGNWLEGTGRCALSEHERVRLAVCPNISKIIRFYEDMNII</sequence>
<dbReference type="OrthoDB" id="3219396at2759"/>
<organism evidence="1 2">
    <name type="scientific">Amanita muscaria (strain Koide BX008)</name>
    <dbReference type="NCBI Taxonomy" id="946122"/>
    <lineage>
        <taxon>Eukaryota</taxon>
        <taxon>Fungi</taxon>
        <taxon>Dikarya</taxon>
        <taxon>Basidiomycota</taxon>
        <taxon>Agaricomycotina</taxon>
        <taxon>Agaricomycetes</taxon>
        <taxon>Agaricomycetidae</taxon>
        <taxon>Agaricales</taxon>
        <taxon>Pluteineae</taxon>
        <taxon>Amanitaceae</taxon>
        <taxon>Amanita</taxon>
    </lineage>
</organism>